<dbReference type="InterPro" id="IPR006448">
    <property type="entry name" value="Phage_term_ssu_P27"/>
</dbReference>
<organism evidence="2">
    <name type="scientific">Bradyrhizobium quebecense</name>
    <dbReference type="NCBI Taxonomy" id="2748629"/>
    <lineage>
        <taxon>Bacteria</taxon>
        <taxon>Pseudomonadati</taxon>
        <taxon>Pseudomonadota</taxon>
        <taxon>Alphaproteobacteria</taxon>
        <taxon>Hyphomicrobiales</taxon>
        <taxon>Nitrobacteraceae</taxon>
        <taxon>Bradyrhizobium</taxon>
    </lineage>
</organism>
<gene>
    <name evidence="2" type="ORF">HU230_22580</name>
</gene>
<dbReference type="EMBL" id="JABWSX010000001">
    <property type="protein sequence ID" value="NVL08491.1"/>
    <property type="molecule type" value="Genomic_DNA"/>
</dbReference>
<feature type="region of interest" description="Disordered" evidence="1">
    <location>
        <begin position="96"/>
        <end position="117"/>
    </location>
</feature>
<proteinExistence type="predicted"/>
<evidence type="ECO:0008006" key="3">
    <source>
        <dbReference type="Google" id="ProtNLM"/>
    </source>
</evidence>
<dbReference type="Pfam" id="PF05119">
    <property type="entry name" value="Terminase_4"/>
    <property type="match status" value="1"/>
</dbReference>
<evidence type="ECO:0000256" key="1">
    <source>
        <dbReference type="SAM" id="MobiDB-lite"/>
    </source>
</evidence>
<name>A0A974AE97_9BRAD</name>
<reference evidence="2" key="1">
    <citation type="submission" date="2020-06" db="EMBL/GenBank/DDBJ databases">
        <title>Whole Genome Sequence of Bradyrhizobium sp. Strain 66S1MB.</title>
        <authorList>
            <person name="Bromfield E."/>
            <person name="Cloutier S."/>
        </authorList>
    </citation>
    <scope>NUCLEOTIDE SEQUENCE</scope>
    <source>
        <strain evidence="2">66S1MB</strain>
    </source>
</reference>
<protein>
    <recommendedName>
        <fullName evidence="3">Phage terminase small subunit P27 family</fullName>
    </recommendedName>
</protein>
<accession>A0A974AE97</accession>
<evidence type="ECO:0000313" key="2">
    <source>
        <dbReference type="EMBL" id="NVL08491.1"/>
    </source>
</evidence>
<sequence length="117" mass="13810">MTEHPVGNPPDHLSAETRVWWKQIAEHFDFEAYQRRVLQACAEAWDRKEQARLALVQYGLTYEDAKGMVRARPEIMIERDSRTAYLRAMRELDLEKAPPPNLRKTWEGEQPWEGQDT</sequence>
<dbReference type="AlphaFoldDB" id="A0A974AE97"/>
<comment type="caution">
    <text evidence="2">The sequence shown here is derived from an EMBL/GenBank/DDBJ whole genome shotgun (WGS) entry which is preliminary data.</text>
</comment>